<dbReference type="Proteomes" id="UP000285023">
    <property type="component" value="Unassembled WGS sequence"/>
</dbReference>
<dbReference type="AlphaFoldDB" id="A0A418Q0K6"/>
<accession>A0A418Q0K6</accession>
<dbReference type="EMBL" id="QXTF01000002">
    <property type="protein sequence ID" value="RIX29382.1"/>
    <property type="molecule type" value="Genomic_DNA"/>
</dbReference>
<keyword evidence="1" id="KW-0812">Transmembrane</keyword>
<dbReference type="Gene3D" id="3.10.310.50">
    <property type="match status" value="1"/>
</dbReference>
<feature type="domain" description="TPM" evidence="3">
    <location>
        <begin position="31"/>
        <end position="154"/>
    </location>
</feature>
<dbReference type="PANTHER" id="PTHR30373:SF2">
    <property type="entry name" value="UPF0603 PROTEIN YGCG"/>
    <property type="match status" value="1"/>
</dbReference>
<keyword evidence="1" id="KW-0472">Membrane</keyword>
<sequence>MARIFVALWLAVLVVVSPAHAQTFPKLTGRVVDQAQLLTPAQVIDITSKSEALEAASGRQFVVATVNSLEGRTIEDYGYRLGREWGIGQKEEDDGVILLVAPNERKVRIETGYGARVFLTDAVSSVIIRESILPRFKQGDMGGGIVAGADKIIEMMQLPPEEAARRAEQIGATEVKRERSGVGFIPVIFIVVFFFIIIGSIASRAGGKRYRRRKGGIDPWVVLWGLNEISRASRGGGGWGGGGGSWGGGGGGFGGFSGGGGSFGGGGASGGW</sequence>
<evidence type="ECO:0000256" key="1">
    <source>
        <dbReference type="SAM" id="Phobius"/>
    </source>
</evidence>
<dbReference type="PROSITE" id="PS51300">
    <property type="entry name" value="NIRD"/>
    <property type="match status" value="1"/>
</dbReference>
<dbReference type="Pfam" id="PF04536">
    <property type="entry name" value="TPM_phosphatase"/>
    <property type="match status" value="1"/>
</dbReference>
<keyword evidence="1" id="KW-1133">Transmembrane helix</keyword>
<feature type="chain" id="PRO_5019103382" evidence="2">
    <location>
        <begin position="22"/>
        <end position="272"/>
    </location>
</feature>
<evidence type="ECO:0000259" key="3">
    <source>
        <dbReference type="Pfam" id="PF04536"/>
    </source>
</evidence>
<keyword evidence="2" id="KW-0732">Signal</keyword>
<gene>
    <name evidence="4" type="ORF">D3M59_08830</name>
</gene>
<evidence type="ECO:0000313" key="4">
    <source>
        <dbReference type="EMBL" id="RIX29382.1"/>
    </source>
</evidence>
<dbReference type="OrthoDB" id="9810918at2"/>
<proteinExistence type="predicted"/>
<evidence type="ECO:0000256" key="2">
    <source>
        <dbReference type="SAM" id="SignalP"/>
    </source>
</evidence>
<dbReference type="InterPro" id="IPR007621">
    <property type="entry name" value="TPM_dom"/>
</dbReference>
<protein>
    <submittedName>
        <fullName evidence="4">TPM domain-containing protein</fullName>
    </submittedName>
</protein>
<keyword evidence="5" id="KW-1185">Reference proteome</keyword>
<dbReference type="PANTHER" id="PTHR30373">
    <property type="entry name" value="UPF0603 PROTEIN YGCG"/>
    <property type="match status" value="1"/>
</dbReference>
<feature type="signal peptide" evidence="2">
    <location>
        <begin position="1"/>
        <end position="21"/>
    </location>
</feature>
<comment type="caution">
    <text evidence="4">The sequence shown here is derived from an EMBL/GenBank/DDBJ whole genome shotgun (WGS) entry which is preliminary data.</text>
</comment>
<reference evidence="4 5" key="1">
    <citation type="submission" date="2018-09" db="EMBL/GenBank/DDBJ databases">
        <title>Sphingomonas sp. DAC4.</title>
        <authorList>
            <person name="Seo T."/>
        </authorList>
    </citation>
    <scope>NUCLEOTIDE SEQUENCE [LARGE SCALE GENOMIC DNA]</scope>
    <source>
        <strain evidence="4 5">DAC4</strain>
    </source>
</reference>
<dbReference type="RefSeq" id="WP_119533271.1">
    <property type="nucleotide sequence ID" value="NZ_QXTF01000002.1"/>
</dbReference>
<name>A0A418Q0K6_9SPHN</name>
<feature type="transmembrane region" description="Helical" evidence="1">
    <location>
        <begin position="183"/>
        <end position="203"/>
    </location>
</feature>
<evidence type="ECO:0000313" key="5">
    <source>
        <dbReference type="Proteomes" id="UP000285023"/>
    </source>
</evidence>
<organism evidence="4 5">
    <name type="scientific">Sphingomonas edaphi</name>
    <dbReference type="NCBI Taxonomy" id="2315689"/>
    <lineage>
        <taxon>Bacteria</taxon>
        <taxon>Pseudomonadati</taxon>
        <taxon>Pseudomonadota</taxon>
        <taxon>Alphaproteobacteria</taxon>
        <taxon>Sphingomonadales</taxon>
        <taxon>Sphingomonadaceae</taxon>
        <taxon>Sphingomonas</taxon>
    </lineage>
</organism>